<dbReference type="GO" id="GO:0016787">
    <property type="term" value="F:hydrolase activity"/>
    <property type="evidence" value="ECO:0007669"/>
    <property type="project" value="UniProtKB-KW"/>
</dbReference>
<feature type="domain" description="Serine aminopeptidase S33" evidence="1">
    <location>
        <begin position="61"/>
        <end position="176"/>
    </location>
</feature>
<evidence type="ECO:0000313" key="2">
    <source>
        <dbReference type="EMBL" id="MCH5597155.1"/>
    </source>
</evidence>
<dbReference type="RefSeq" id="WP_240826560.1">
    <property type="nucleotide sequence ID" value="NZ_JAKWBL010000001.1"/>
</dbReference>
<evidence type="ECO:0000259" key="1">
    <source>
        <dbReference type="Pfam" id="PF12146"/>
    </source>
</evidence>
<dbReference type="EMBL" id="JAKWBL010000001">
    <property type="protein sequence ID" value="MCH5597155.1"/>
    <property type="molecule type" value="Genomic_DNA"/>
</dbReference>
<keyword evidence="2" id="KW-0378">Hydrolase</keyword>
<sequence length="263" mass="29858">MLALYSKNKAGNEAFKIFCTPHFRMVYEGSQIENAEHISLEFQGLNTIGYRWNKGGSKKALIVHGFRSSSINFQHFATKLAAKGYEVMAFDAPAHGLSEGKMLNAVDYKNYIAAVNQQFGPFDAYLCHSFGGLAVSMNLAEMADNKKIRTALIAPAANSKQLIESFFKEMHIANKKVQEHFYATINKLSGKDIEWFSIKRCVEDIQGDIFWIHDTNDHITPINDALEIQKMKQPNFRFMFTNGLGHRRIYRDSEVISAIVDFL</sequence>
<name>A0ABS9SFN4_9BACT</name>
<organism evidence="2 3">
    <name type="scientific">Niabella ginsengisoli</name>
    <dbReference type="NCBI Taxonomy" id="522298"/>
    <lineage>
        <taxon>Bacteria</taxon>
        <taxon>Pseudomonadati</taxon>
        <taxon>Bacteroidota</taxon>
        <taxon>Chitinophagia</taxon>
        <taxon>Chitinophagales</taxon>
        <taxon>Chitinophagaceae</taxon>
        <taxon>Niabella</taxon>
    </lineage>
</organism>
<dbReference type="SUPFAM" id="SSF53474">
    <property type="entry name" value="alpha/beta-Hydrolases"/>
    <property type="match status" value="1"/>
</dbReference>
<evidence type="ECO:0000313" key="3">
    <source>
        <dbReference type="Proteomes" id="UP001202248"/>
    </source>
</evidence>
<dbReference type="Gene3D" id="3.40.50.1820">
    <property type="entry name" value="alpha/beta hydrolase"/>
    <property type="match status" value="1"/>
</dbReference>
<comment type="caution">
    <text evidence="2">The sequence shown here is derived from an EMBL/GenBank/DDBJ whole genome shotgun (WGS) entry which is preliminary data.</text>
</comment>
<dbReference type="InterPro" id="IPR051044">
    <property type="entry name" value="MAG_DAG_Lipase"/>
</dbReference>
<dbReference type="InterPro" id="IPR029058">
    <property type="entry name" value="AB_hydrolase_fold"/>
</dbReference>
<keyword evidence="3" id="KW-1185">Reference proteome</keyword>
<dbReference type="PANTHER" id="PTHR11614">
    <property type="entry name" value="PHOSPHOLIPASE-RELATED"/>
    <property type="match status" value="1"/>
</dbReference>
<dbReference type="InterPro" id="IPR022742">
    <property type="entry name" value="Hydrolase_4"/>
</dbReference>
<accession>A0ABS9SFN4</accession>
<gene>
    <name evidence="2" type="ORF">MKP09_04125</name>
</gene>
<proteinExistence type="predicted"/>
<dbReference type="Pfam" id="PF12146">
    <property type="entry name" value="Hydrolase_4"/>
    <property type="match status" value="1"/>
</dbReference>
<reference evidence="2 3" key="1">
    <citation type="submission" date="2022-02" db="EMBL/GenBank/DDBJ databases">
        <authorList>
            <person name="Min J."/>
        </authorList>
    </citation>
    <scope>NUCLEOTIDE SEQUENCE [LARGE SCALE GENOMIC DNA]</scope>
    <source>
        <strain evidence="2 3">GR10-1</strain>
    </source>
</reference>
<dbReference type="Proteomes" id="UP001202248">
    <property type="component" value="Unassembled WGS sequence"/>
</dbReference>
<protein>
    <submittedName>
        <fullName evidence="2">Alpha/beta fold hydrolase</fullName>
    </submittedName>
</protein>